<feature type="domain" description="Amine oxidase" evidence="1">
    <location>
        <begin position="13"/>
        <end position="406"/>
    </location>
</feature>
<dbReference type="InterPro" id="IPR002937">
    <property type="entry name" value="Amino_oxidase"/>
</dbReference>
<dbReference type="Pfam" id="PF01593">
    <property type="entry name" value="Amino_oxidase"/>
    <property type="match status" value="1"/>
</dbReference>
<comment type="caution">
    <text evidence="2">The sequence shown here is derived from an EMBL/GenBank/DDBJ whole genome shotgun (WGS) entry which is preliminary data.</text>
</comment>
<name>A0A930YM68_9ACTN</name>
<keyword evidence="3" id="KW-1185">Reference proteome</keyword>
<proteinExistence type="predicted"/>
<dbReference type="Gene3D" id="3.50.50.60">
    <property type="entry name" value="FAD/NAD(P)-binding domain"/>
    <property type="match status" value="1"/>
</dbReference>
<dbReference type="InterPro" id="IPR036188">
    <property type="entry name" value="FAD/NAD-bd_sf"/>
</dbReference>
<dbReference type="SUPFAM" id="SSF51905">
    <property type="entry name" value="FAD/NAD(P)-binding domain"/>
    <property type="match status" value="1"/>
</dbReference>
<dbReference type="Proteomes" id="UP000640489">
    <property type="component" value="Unassembled WGS sequence"/>
</dbReference>
<accession>A0A930YM68</accession>
<reference evidence="2" key="1">
    <citation type="submission" date="2020-11" db="EMBL/GenBank/DDBJ databases">
        <title>Nocardioides sp. nov., isolated from Soil of Cynanchum wilfordii Hemsley rhizosphere.</title>
        <authorList>
            <person name="Lee J.-S."/>
            <person name="Suh M.K."/>
            <person name="Kim J.-S."/>
        </authorList>
    </citation>
    <scope>NUCLEOTIDE SEQUENCE</scope>
    <source>
        <strain evidence="2">KCTC 19275</strain>
    </source>
</reference>
<dbReference type="PANTHER" id="PTHR42841">
    <property type="entry name" value="AMINE OXIDASE"/>
    <property type="match status" value="1"/>
</dbReference>
<dbReference type="AlphaFoldDB" id="A0A930YM68"/>
<dbReference type="PRINTS" id="PR00420">
    <property type="entry name" value="RNGMNOXGNASE"/>
</dbReference>
<dbReference type="RefSeq" id="WP_194708493.1">
    <property type="nucleotide sequence ID" value="NZ_JADKPN010000014.1"/>
</dbReference>
<evidence type="ECO:0000313" key="2">
    <source>
        <dbReference type="EMBL" id="MBF4765315.1"/>
    </source>
</evidence>
<organism evidence="2 3">
    <name type="scientific">Nocardioides islandensis</name>
    <dbReference type="NCBI Taxonomy" id="433663"/>
    <lineage>
        <taxon>Bacteria</taxon>
        <taxon>Bacillati</taxon>
        <taxon>Actinomycetota</taxon>
        <taxon>Actinomycetes</taxon>
        <taxon>Propionibacteriales</taxon>
        <taxon>Nocardioidaceae</taxon>
        <taxon>Nocardioides</taxon>
    </lineage>
</organism>
<gene>
    <name evidence="2" type="ORF">ISU07_19450</name>
</gene>
<evidence type="ECO:0000259" key="1">
    <source>
        <dbReference type="Pfam" id="PF01593"/>
    </source>
</evidence>
<sequence length="408" mass="42528">MTDADVVVVGAGLAGLRCARALADAGRHVVVLEAAGHVGGRVTSDDVDGYVVDCGFQVLNPSYPAVRRWVDVDALGLGAFDAGVLVRTTSSLKVLADPRRAPHLAWSSLRDGLIDARDLVGLVRWMTPALVRPQSSATAPDAPLAEALDRLGVTGKERRILERFLAGVVVDPEGATSANFVRLLLRSFALASPGLPEGGMRRLPEQLAAGLADVRLDTSVVGVRAGGVDTDAGPIAARHVVVATGTGEAERLTGMPATEMHGLTTWWFAVPEPPDPRPLLAVDARGTHTPPGPVWNAATVTTAAPSYAPAGRHLLEATTLLARPDGSAGEPQVRAHLADLYRCSTDGWEVVAHHVIPDAVPAMPPPLRLTRPVEAGDGVFVCGDHRDTASIQGALVSGQRAARAVLAA</sequence>
<dbReference type="EMBL" id="JADKPN010000014">
    <property type="protein sequence ID" value="MBF4765315.1"/>
    <property type="molecule type" value="Genomic_DNA"/>
</dbReference>
<dbReference type="GO" id="GO:0016491">
    <property type="term" value="F:oxidoreductase activity"/>
    <property type="evidence" value="ECO:0007669"/>
    <property type="project" value="InterPro"/>
</dbReference>
<protein>
    <submittedName>
        <fullName evidence="2">FAD-dependent oxidoreductase</fullName>
    </submittedName>
</protein>
<evidence type="ECO:0000313" key="3">
    <source>
        <dbReference type="Proteomes" id="UP000640489"/>
    </source>
</evidence>